<feature type="domain" description="Root UVB sensitive protein C-terminal" evidence="3">
    <location>
        <begin position="231"/>
        <end position="338"/>
    </location>
</feature>
<gene>
    <name evidence="4" type="primary">RUS2</name>
    <name evidence="4" type="ORF">CR513_45329</name>
</gene>
<dbReference type="EMBL" id="QJKJ01010027">
    <property type="protein sequence ID" value="RDX74868.1"/>
    <property type="molecule type" value="Genomic_DNA"/>
</dbReference>
<dbReference type="GO" id="GO:0009941">
    <property type="term" value="C:chloroplast envelope"/>
    <property type="evidence" value="ECO:0007669"/>
    <property type="project" value="TreeGrafter"/>
</dbReference>
<organism evidence="4 5">
    <name type="scientific">Mucuna pruriens</name>
    <name type="common">Velvet bean</name>
    <name type="synonym">Dolichos pruriens</name>
    <dbReference type="NCBI Taxonomy" id="157652"/>
    <lineage>
        <taxon>Eukaryota</taxon>
        <taxon>Viridiplantae</taxon>
        <taxon>Streptophyta</taxon>
        <taxon>Embryophyta</taxon>
        <taxon>Tracheophyta</taxon>
        <taxon>Spermatophyta</taxon>
        <taxon>Magnoliopsida</taxon>
        <taxon>eudicotyledons</taxon>
        <taxon>Gunneridae</taxon>
        <taxon>Pentapetalae</taxon>
        <taxon>rosids</taxon>
        <taxon>fabids</taxon>
        <taxon>Fabales</taxon>
        <taxon>Fabaceae</taxon>
        <taxon>Papilionoideae</taxon>
        <taxon>50 kb inversion clade</taxon>
        <taxon>NPAAA clade</taxon>
        <taxon>indigoferoid/millettioid clade</taxon>
        <taxon>Phaseoleae</taxon>
        <taxon>Mucuna</taxon>
    </lineage>
</organism>
<dbReference type="InterPro" id="IPR006968">
    <property type="entry name" value="RUS_fam"/>
</dbReference>
<dbReference type="PANTHER" id="PTHR12770:SF5">
    <property type="entry name" value="PROTEIN ROOT UVB SENSITIVE 2, CHLOROPLASTIC"/>
    <property type="match status" value="1"/>
</dbReference>
<dbReference type="Pfam" id="PF24160">
    <property type="entry name" value="UVB_sens_C"/>
    <property type="match status" value="1"/>
</dbReference>
<dbReference type="Proteomes" id="UP000257109">
    <property type="component" value="Unassembled WGS sequence"/>
</dbReference>
<evidence type="ECO:0000259" key="3">
    <source>
        <dbReference type="Pfam" id="PF24160"/>
    </source>
</evidence>
<protein>
    <submittedName>
        <fullName evidence="4">Protein root UVB sensitive 2, chloroplastic</fullName>
    </submittedName>
</protein>
<dbReference type="AlphaFoldDB" id="A0A371F9B2"/>
<evidence type="ECO:0000313" key="4">
    <source>
        <dbReference type="EMBL" id="RDX74868.1"/>
    </source>
</evidence>
<dbReference type="GO" id="GO:0009926">
    <property type="term" value="P:auxin polar transport"/>
    <property type="evidence" value="ECO:0007669"/>
    <property type="project" value="TreeGrafter"/>
</dbReference>
<dbReference type="PANTHER" id="PTHR12770">
    <property type="entry name" value="RUS1 FAMILY PROTEIN C16ORF58"/>
    <property type="match status" value="1"/>
</dbReference>
<proteinExistence type="inferred from homology"/>
<dbReference type="GO" id="GO:0010224">
    <property type="term" value="P:response to UV-B"/>
    <property type="evidence" value="ECO:0007669"/>
    <property type="project" value="TreeGrafter"/>
</dbReference>
<name>A0A371F9B2_MUCPR</name>
<keyword evidence="5" id="KW-1185">Reference proteome</keyword>
<evidence type="ECO:0000313" key="5">
    <source>
        <dbReference type="Proteomes" id="UP000257109"/>
    </source>
</evidence>
<evidence type="ECO:0000259" key="2">
    <source>
        <dbReference type="Pfam" id="PF04884"/>
    </source>
</evidence>
<reference evidence="4" key="1">
    <citation type="submission" date="2018-05" db="EMBL/GenBank/DDBJ databases">
        <title>Draft genome of Mucuna pruriens seed.</title>
        <authorList>
            <person name="Nnadi N.E."/>
            <person name="Vos R."/>
            <person name="Hasami M.H."/>
            <person name="Devisetty U.K."/>
            <person name="Aguiy J.C."/>
        </authorList>
    </citation>
    <scope>NUCLEOTIDE SEQUENCE [LARGE SCALE GENOMIC DNA]</scope>
    <source>
        <strain evidence="4">JCA_2017</strain>
    </source>
</reference>
<accession>A0A371F9B2</accession>
<dbReference type="Pfam" id="PF04884">
    <property type="entry name" value="UVB_sens_prot"/>
    <property type="match status" value="1"/>
</dbReference>
<evidence type="ECO:0000256" key="1">
    <source>
        <dbReference type="ARBA" id="ARBA00007558"/>
    </source>
</evidence>
<feature type="non-terminal residue" evidence="4">
    <location>
        <position position="1"/>
    </location>
</feature>
<dbReference type="OrthoDB" id="364779at2759"/>
<sequence>MDSAREVDLCHWIDSSESFAERIVAFACVEGIFFFSFWSSPASPSPTNSSLATSGFTFARLNSIVRDAVRGFDEPGYNCESPKQKVLCNTVLRYWFSVVDKIGSLYQITQDSIPVVIVDDSRPLYQSVNEGYLRYTQFRAVQHVTSAALSVLSTQILKDGMQHVGKLICSNWGARMDSEPKRWRLQADVLYDIGTVLEILSPLCPHLFLEMAGLGNLAKRKSAVSSATQRNAGNVRVGRDVHKVIKSSRLIELKQVFHKEKFLLNFGNKCVDMVLEQDASGEDAFRGWLVAAYAAEVESSSNELSANVLHEAYEKMDGVFPVFLKELQNKEWHTDRFLDGTGSRFAF</sequence>
<feature type="domain" description="Protein root UVB sensitive/RUS" evidence="2">
    <location>
        <begin position="155"/>
        <end position="230"/>
    </location>
</feature>
<comment type="similarity">
    <text evidence="1">Belongs to the RUS1 family.</text>
</comment>
<comment type="caution">
    <text evidence="4">The sequence shown here is derived from an EMBL/GenBank/DDBJ whole genome shotgun (WGS) entry which is preliminary data.</text>
</comment>
<dbReference type="InterPro" id="IPR055412">
    <property type="entry name" value="UVB_sens_C"/>
</dbReference>
<dbReference type="InterPro" id="IPR054549">
    <property type="entry name" value="UVB_sens_RUS_dom"/>
</dbReference>